<dbReference type="InterPro" id="IPR012094">
    <property type="entry name" value="tRNA_Ile_lys_synt"/>
</dbReference>
<keyword evidence="2" id="KW-0436">Ligase</keyword>
<dbReference type="RefSeq" id="XP_038747936.1">
    <property type="nucleotide sequence ID" value="XM_038886686.1"/>
</dbReference>
<dbReference type="HAMAP" id="MF_01161">
    <property type="entry name" value="tRNA_Ile_lys_synt"/>
    <property type="match status" value="1"/>
</dbReference>
<dbReference type="Pfam" id="PF01171">
    <property type="entry name" value="ATP_bind_3"/>
    <property type="match status" value="2"/>
</dbReference>
<sequence>MPPPPPPIHPSQILHPVPRPISFLEFSAALRACAPPRFPHARVSQRRRVLLAVSGGLDSMALAFLFNQHRAVTPTAPVVDNCLGRISAMIVDHRLRPGSGEEAAAVARELRTYKHVSPVVEALDWKRDVGVEGDPADAPNLESLARRARYRRIGAFCRSLHIESVFLAHHEDDQHETVLMRLLAGHGSRGLRGIMPRADIPECHDMHGVYESGHVDDLTLPVPPISFRPPRREWRWVRRELSDELDWDLYSAEARAGSQEAPYTDPDEEDVVFSSARARAKAAAAAAAVRNVPRIETEDAGVMLYRPLLGFSKDRLRATCEHNKVRWFEDPTNEDRTLTMRNAVRHMVRNHELPAALSKENILRLSARCDERVRAQEREAERWIRRGVVADFEPNAGTLVVELPTMAVPLSKRRTTTTKRRRELRLAHRRTIAAIVVRKLLSFVSPEKHYAQLSSLQSVVARLFPLLAEEPEDASTRKAFNQASVLFLPVPTHPRKWYLTREPYPSNIPTPETSFITASGGAHRRFPQFPPGPRPGSTWRDGETDALVSLPPLSPDLTHSEWLRHLATQPLPAPDANSKNWRSWRRFELWDGRFWIRVKGRVRACFRVAPFGAQHAKAFREGLADEGARSKLEVVLKRFAPGKVRYTLPALYAVNRDEETGCEILRMLALPTLGVQLPGVERWVKYEVRYRKVDWELLGRDEDEE</sequence>
<dbReference type="CDD" id="cd01992">
    <property type="entry name" value="TilS_N"/>
    <property type="match status" value="1"/>
</dbReference>
<proteinExistence type="inferred from homology"/>
<feature type="domain" description="tRNA(Ile)-lysidine/2-thiocytidine synthase N-terminal" evidence="7">
    <location>
        <begin position="49"/>
        <end position="199"/>
    </location>
</feature>
<comment type="catalytic activity">
    <reaction evidence="6">
        <text>cytidine(34) in tRNA(Ile2) + L-lysine + ATP = lysidine(34) in tRNA(Ile2) + AMP + diphosphate + H(+)</text>
        <dbReference type="Rhea" id="RHEA:43744"/>
        <dbReference type="Rhea" id="RHEA-COMP:10625"/>
        <dbReference type="Rhea" id="RHEA-COMP:10670"/>
        <dbReference type="ChEBI" id="CHEBI:15378"/>
        <dbReference type="ChEBI" id="CHEBI:30616"/>
        <dbReference type="ChEBI" id="CHEBI:32551"/>
        <dbReference type="ChEBI" id="CHEBI:33019"/>
        <dbReference type="ChEBI" id="CHEBI:82748"/>
        <dbReference type="ChEBI" id="CHEBI:83665"/>
        <dbReference type="ChEBI" id="CHEBI:456215"/>
        <dbReference type="EC" id="6.3.4.19"/>
    </reaction>
</comment>
<feature type="domain" description="tRNA(Ile)-lysidine/2-thiocytidine synthase N-terminal" evidence="7">
    <location>
        <begin position="286"/>
        <end position="346"/>
    </location>
</feature>
<comment type="caution">
    <text evidence="8">The sequence shown here is derived from an EMBL/GenBank/DDBJ whole genome shotgun (WGS) entry which is preliminary data.</text>
</comment>
<dbReference type="OrthoDB" id="434144at2759"/>
<dbReference type="InterPro" id="IPR012795">
    <property type="entry name" value="tRNA_Ile_lys_synt_N"/>
</dbReference>
<evidence type="ECO:0000256" key="5">
    <source>
        <dbReference type="ARBA" id="ARBA00022840"/>
    </source>
</evidence>
<evidence type="ECO:0000256" key="6">
    <source>
        <dbReference type="ARBA" id="ARBA00048539"/>
    </source>
</evidence>
<dbReference type="Proteomes" id="UP000781932">
    <property type="component" value="Unassembled WGS sequence"/>
</dbReference>
<name>A0A9P6LMJ1_9PEZI</name>
<keyword evidence="5" id="KW-0067">ATP-binding</keyword>
<reference evidence="8" key="1">
    <citation type="submission" date="2020-03" db="EMBL/GenBank/DDBJ databases">
        <authorList>
            <person name="He L."/>
        </authorList>
    </citation>
    <scope>NUCLEOTIDE SEQUENCE</scope>
    <source>
        <strain evidence="8">CkLH20</strain>
    </source>
</reference>
<dbReference type="GO" id="GO:0032267">
    <property type="term" value="F:tRNA(Ile)-lysidine synthase activity"/>
    <property type="evidence" value="ECO:0007669"/>
    <property type="project" value="UniProtKB-EC"/>
</dbReference>
<dbReference type="PANTHER" id="PTHR43033:SF1">
    <property type="entry name" value="TRNA(ILE)-LYSIDINE SYNTHASE-RELATED"/>
    <property type="match status" value="1"/>
</dbReference>
<dbReference type="PANTHER" id="PTHR43033">
    <property type="entry name" value="TRNA(ILE)-LYSIDINE SYNTHASE-RELATED"/>
    <property type="match status" value="1"/>
</dbReference>
<keyword evidence="9" id="KW-1185">Reference proteome</keyword>
<organism evidence="8 9">
    <name type="scientific">Colletotrichum karsti</name>
    <dbReference type="NCBI Taxonomy" id="1095194"/>
    <lineage>
        <taxon>Eukaryota</taxon>
        <taxon>Fungi</taxon>
        <taxon>Dikarya</taxon>
        <taxon>Ascomycota</taxon>
        <taxon>Pezizomycotina</taxon>
        <taxon>Sordariomycetes</taxon>
        <taxon>Hypocreomycetidae</taxon>
        <taxon>Glomerellales</taxon>
        <taxon>Glomerellaceae</taxon>
        <taxon>Colletotrichum</taxon>
        <taxon>Colletotrichum boninense species complex</taxon>
    </lineage>
</organism>
<dbReference type="GO" id="GO:0005524">
    <property type="term" value="F:ATP binding"/>
    <property type="evidence" value="ECO:0007669"/>
    <property type="project" value="UniProtKB-KW"/>
</dbReference>
<evidence type="ECO:0000313" key="8">
    <source>
        <dbReference type="EMBL" id="KAF9878475.1"/>
    </source>
</evidence>
<dbReference type="InterPro" id="IPR014729">
    <property type="entry name" value="Rossmann-like_a/b/a_fold"/>
</dbReference>
<evidence type="ECO:0000256" key="4">
    <source>
        <dbReference type="ARBA" id="ARBA00022741"/>
    </source>
</evidence>
<dbReference type="EMBL" id="JAATWM020000010">
    <property type="protein sequence ID" value="KAF9878475.1"/>
    <property type="molecule type" value="Genomic_DNA"/>
</dbReference>
<gene>
    <name evidence="8" type="ORF">CkaCkLH20_03967</name>
</gene>
<accession>A0A9P6LMJ1</accession>
<dbReference type="EC" id="6.3.4.19" evidence="1"/>
<keyword evidence="3" id="KW-0819">tRNA processing</keyword>
<dbReference type="InterPro" id="IPR011063">
    <property type="entry name" value="TilS/TtcA_N"/>
</dbReference>
<dbReference type="GeneID" id="62159760"/>
<dbReference type="GO" id="GO:0008033">
    <property type="term" value="P:tRNA processing"/>
    <property type="evidence" value="ECO:0007669"/>
    <property type="project" value="UniProtKB-KW"/>
</dbReference>
<reference evidence="8" key="2">
    <citation type="submission" date="2020-11" db="EMBL/GenBank/DDBJ databases">
        <title>Whole genome sequencing of Colletotrichum sp.</title>
        <authorList>
            <person name="Li H."/>
        </authorList>
    </citation>
    <scope>NUCLEOTIDE SEQUENCE</scope>
    <source>
        <strain evidence="8">CkLH20</strain>
    </source>
</reference>
<evidence type="ECO:0000313" key="9">
    <source>
        <dbReference type="Proteomes" id="UP000781932"/>
    </source>
</evidence>
<evidence type="ECO:0000259" key="7">
    <source>
        <dbReference type="Pfam" id="PF01171"/>
    </source>
</evidence>
<dbReference type="SUPFAM" id="SSF52402">
    <property type="entry name" value="Adenine nucleotide alpha hydrolases-like"/>
    <property type="match status" value="1"/>
</dbReference>
<evidence type="ECO:0000256" key="3">
    <source>
        <dbReference type="ARBA" id="ARBA00022694"/>
    </source>
</evidence>
<evidence type="ECO:0000256" key="1">
    <source>
        <dbReference type="ARBA" id="ARBA00013267"/>
    </source>
</evidence>
<dbReference type="Gene3D" id="3.40.50.620">
    <property type="entry name" value="HUPs"/>
    <property type="match status" value="1"/>
</dbReference>
<protein>
    <recommendedName>
        <fullName evidence="1">tRNA(Ile)-lysidine synthetase</fullName>
        <ecNumber evidence="1">6.3.4.19</ecNumber>
    </recommendedName>
</protein>
<evidence type="ECO:0000256" key="2">
    <source>
        <dbReference type="ARBA" id="ARBA00022598"/>
    </source>
</evidence>
<keyword evidence="4" id="KW-0547">Nucleotide-binding</keyword>
<dbReference type="AlphaFoldDB" id="A0A9P6LMJ1"/>